<dbReference type="Pfam" id="PF09537">
    <property type="entry name" value="DUF2383"/>
    <property type="match status" value="1"/>
</dbReference>
<evidence type="ECO:0000259" key="1">
    <source>
        <dbReference type="Pfam" id="PF09537"/>
    </source>
</evidence>
<organism evidence="2 3">
    <name type="scientific">Lutibacter maritimus</name>
    <dbReference type="NCBI Taxonomy" id="593133"/>
    <lineage>
        <taxon>Bacteria</taxon>
        <taxon>Pseudomonadati</taxon>
        <taxon>Bacteroidota</taxon>
        <taxon>Flavobacteriia</taxon>
        <taxon>Flavobacteriales</taxon>
        <taxon>Flavobacteriaceae</taxon>
        <taxon>Lutibacter</taxon>
    </lineage>
</organism>
<proteinExistence type="predicted"/>
<feature type="domain" description="DUF2383" evidence="1">
    <location>
        <begin position="31"/>
        <end position="138"/>
    </location>
</feature>
<dbReference type="SUPFAM" id="SSF47240">
    <property type="entry name" value="Ferritin-like"/>
    <property type="match status" value="1"/>
</dbReference>
<gene>
    <name evidence="2" type="ORF">SAMN04488006_2218</name>
</gene>
<accession>A0A1I6R552</accession>
<evidence type="ECO:0000313" key="3">
    <source>
        <dbReference type="Proteomes" id="UP000199312"/>
    </source>
</evidence>
<evidence type="ECO:0000313" key="2">
    <source>
        <dbReference type="EMBL" id="SFS59796.1"/>
    </source>
</evidence>
<dbReference type="STRING" id="593133.SAMN04488006_2218"/>
<dbReference type="EMBL" id="FOZP01000005">
    <property type="protein sequence ID" value="SFS59796.1"/>
    <property type="molecule type" value="Genomic_DNA"/>
</dbReference>
<dbReference type="InterPro" id="IPR011971">
    <property type="entry name" value="CHP02284"/>
</dbReference>
<protein>
    <recommendedName>
        <fullName evidence="1">DUF2383 domain-containing protein</fullName>
    </recommendedName>
</protein>
<dbReference type="NCBIfam" id="TIGR02284">
    <property type="entry name" value="PA2169 family four-helix-bundle protein"/>
    <property type="match status" value="1"/>
</dbReference>
<dbReference type="Gene3D" id="1.20.1260.10">
    <property type="match status" value="1"/>
</dbReference>
<dbReference type="Proteomes" id="UP000199312">
    <property type="component" value="Unassembled WGS sequence"/>
</dbReference>
<dbReference type="AlphaFoldDB" id="A0A1I6R552"/>
<dbReference type="InterPro" id="IPR019052">
    <property type="entry name" value="DUF2383"/>
</dbReference>
<dbReference type="InterPro" id="IPR009078">
    <property type="entry name" value="Ferritin-like_SF"/>
</dbReference>
<name>A0A1I6R552_9FLAO</name>
<sequence length="170" mass="18891">MLIVLASKIKYKPIILNIKIMSTTYSELVGEKLNTLLEKSYDAEKGYYKAAENADNIGLKRFFIRKSQERKQFGNALKSEIRAYGQEVETGGSATGAAHRAWMDVKSFFAADNDESMLEAAITGEKAAVDDYEDVLKEINLPPSTATLITNQVSQIKSDLDTVTRLEDLS</sequence>
<dbReference type="InterPro" id="IPR012347">
    <property type="entry name" value="Ferritin-like"/>
</dbReference>
<reference evidence="3" key="1">
    <citation type="submission" date="2016-10" db="EMBL/GenBank/DDBJ databases">
        <authorList>
            <person name="Varghese N."/>
            <person name="Submissions S."/>
        </authorList>
    </citation>
    <scope>NUCLEOTIDE SEQUENCE [LARGE SCALE GENOMIC DNA]</scope>
    <source>
        <strain evidence="3">DSM 24450</strain>
    </source>
</reference>
<keyword evidence="3" id="KW-1185">Reference proteome</keyword>